<keyword evidence="3" id="KW-1185">Reference proteome</keyword>
<evidence type="ECO:0000256" key="1">
    <source>
        <dbReference type="SAM" id="MobiDB-lite"/>
    </source>
</evidence>
<proteinExistence type="predicted"/>
<name>A0A9N8D831_9STRA</name>
<protein>
    <submittedName>
        <fullName evidence="2">Uncharacterized protein</fullName>
    </submittedName>
</protein>
<feature type="compositionally biased region" description="Basic residues" evidence="1">
    <location>
        <begin position="1"/>
        <end position="14"/>
    </location>
</feature>
<feature type="compositionally biased region" description="Low complexity" evidence="1">
    <location>
        <begin position="52"/>
        <end position="61"/>
    </location>
</feature>
<comment type="caution">
    <text evidence="2">The sequence shown here is derived from an EMBL/GenBank/DDBJ whole genome shotgun (WGS) entry which is preliminary data.</text>
</comment>
<dbReference type="EMBL" id="CAICTM010000031">
    <property type="protein sequence ID" value="CAB9498082.1"/>
    <property type="molecule type" value="Genomic_DNA"/>
</dbReference>
<evidence type="ECO:0000313" key="2">
    <source>
        <dbReference type="EMBL" id="CAB9498082.1"/>
    </source>
</evidence>
<feature type="region of interest" description="Disordered" evidence="1">
    <location>
        <begin position="1"/>
        <end position="78"/>
    </location>
</feature>
<gene>
    <name evidence="2" type="ORF">SEMRO_31_G020230.1</name>
</gene>
<dbReference type="Proteomes" id="UP001153069">
    <property type="component" value="Unassembled WGS sequence"/>
</dbReference>
<feature type="compositionally biased region" description="Polar residues" evidence="1">
    <location>
        <begin position="30"/>
        <end position="39"/>
    </location>
</feature>
<evidence type="ECO:0000313" key="3">
    <source>
        <dbReference type="Proteomes" id="UP001153069"/>
    </source>
</evidence>
<sequence length="123" mass="13688">MGLFSKLKKNKKQAMKPQQLLASMEKSGETCATSMNGSGSVHYREKRGGSIGSSNNSAGSLSDDESQEEFRREVSQMTPQMILRQLEDMGRDNSADARRYMSALKQTSLVDERLPHEISCSRP</sequence>
<accession>A0A9N8D831</accession>
<dbReference type="AlphaFoldDB" id="A0A9N8D831"/>
<organism evidence="2 3">
    <name type="scientific">Seminavis robusta</name>
    <dbReference type="NCBI Taxonomy" id="568900"/>
    <lineage>
        <taxon>Eukaryota</taxon>
        <taxon>Sar</taxon>
        <taxon>Stramenopiles</taxon>
        <taxon>Ochrophyta</taxon>
        <taxon>Bacillariophyta</taxon>
        <taxon>Bacillariophyceae</taxon>
        <taxon>Bacillariophycidae</taxon>
        <taxon>Naviculales</taxon>
        <taxon>Naviculaceae</taxon>
        <taxon>Seminavis</taxon>
    </lineage>
</organism>
<reference evidence="2" key="1">
    <citation type="submission" date="2020-06" db="EMBL/GenBank/DDBJ databases">
        <authorList>
            <consortium name="Plant Systems Biology data submission"/>
        </authorList>
    </citation>
    <scope>NUCLEOTIDE SEQUENCE</scope>
    <source>
        <strain evidence="2">D6</strain>
    </source>
</reference>